<dbReference type="Gene3D" id="2.30.30.140">
    <property type="match status" value="1"/>
</dbReference>
<dbReference type="InterPro" id="IPR000313">
    <property type="entry name" value="PWWP_dom"/>
</dbReference>
<dbReference type="GO" id="GO:0009908">
    <property type="term" value="P:flower development"/>
    <property type="evidence" value="ECO:0007669"/>
    <property type="project" value="UniProtKB-KW"/>
</dbReference>
<dbReference type="SMART" id="SM00293">
    <property type="entry name" value="PWWP"/>
    <property type="match status" value="1"/>
</dbReference>
<evidence type="ECO:0000256" key="7">
    <source>
        <dbReference type="ARBA" id="ARBA00023242"/>
    </source>
</evidence>
<dbReference type="EMBL" id="CP097510">
    <property type="protein sequence ID" value="URE24216.1"/>
    <property type="molecule type" value="Genomic_DNA"/>
</dbReference>
<dbReference type="SMART" id="SM00582">
    <property type="entry name" value="RPR"/>
    <property type="match status" value="1"/>
</dbReference>
<dbReference type="InterPro" id="IPR008942">
    <property type="entry name" value="ENTH_VHS"/>
</dbReference>
<organism evidence="11 12">
    <name type="scientific">Musa troglodytarum</name>
    <name type="common">fe'i banana</name>
    <dbReference type="NCBI Taxonomy" id="320322"/>
    <lineage>
        <taxon>Eukaryota</taxon>
        <taxon>Viridiplantae</taxon>
        <taxon>Streptophyta</taxon>
        <taxon>Embryophyta</taxon>
        <taxon>Tracheophyta</taxon>
        <taxon>Spermatophyta</taxon>
        <taxon>Magnoliopsida</taxon>
        <taxon>Liliopsida</taxon>
        <taxon>Zingiberales</taxon>
        <taxon>Musaceae</taxon>
        <taxon>Musa</taxon>
    </lineage>
</organism>
<dbReference type="GO" id="GO:0006397">
    <property type="term" value="P:mRNA processing"/>
    <property type="evidence" value="ECO:0007669"/>
    <property type="project" value="UniProtKB-KW"/>
</dbReference>
<feature type="region of interest" description="Disordered" evidence="8">
    <location>
        <begin position="636"/>
        <end position="730"/>
    </location>
</feature>
<dbReference type="FunFam" id="1.25.40.90:FF:000037">
    <property type="entry name" value="Enhancer of ag-4 2"/>
    <property type="match status" value="1"/>
</dbReference>
<feature type="compositionally biased region" description="Basic and acidic residues" evidence="8">
    <location>
        <begin position="572"/>
        <end position="585"/>
    </location>
</feature>
<proteinExistence type="predicted"/>
<feature type="compositionally biased region" description="Basic and acidic residues" evidence="8">
    <location>
        <begin position="231"/>
        <end position="245"/>
    </location>
</feature>
<feature type="compositionally biased region" description="Polar residues" evidence="8">
    <location>
        <begin position="306"/>
        <end position="315"/>
    </location>
</feature>
<dbReference type="Proteomes" id="UP001055439">
    <property type="component" value="Chromosome 8"/>
</dbReference>
<gene>
    <name evidence="11" type="ORF">MUK42_12768</name>
</gene>
<dbReference type="InterPro" id="IPR006569">
    <property type="entry name" value="CID_dom"/>
</dbReference>
<keyword evidence="12" id="KW-1185">Reference proteome</keyword>
<evidence type="ECO:0000256" key="8">
    <source>
        <dbReference type="SAM" id="MobiDB-lite"/>
    </source>
</evidence>
<feature type="domain" description="PWWP" evidence="9">
    <location>
        <begin position="20"/>
        <end position="77"/>
    </location>
</feature>
<dbReference type="PROSITE" id="PS50812">
    <property type="entry name" value="PWWP"/>
    <property type="match status" value="1"/>
</dbReference>
<evidence type="ECO:0000259" key="9">
    <source>
        <dbReference type="PROSITE" id="PS50812"/>
    </source>
</evidence>
<feature type="region of interest" description="Disordered" evidence="8">
    <location>
        <begin position="229"/>
        <end position="334"/>
    </location>
</feature>
<dbReference type="Gene3D" id="1.25.40.90">
    <property type="match status" value="1"/>
</dbReference>
<dbReference type="OrthoDB" id="62853at2759"/>
<feature type="compositionally biased region" description="Basic and acidic residues" evidence="8">
    <location>
        <begin position="316"/>
        <end position="334"/>
    </location>
</feature>
<evidence type="ECO:0000256" key="2">
    <source>
        <dbReference type="ARBA" id="ARBA00022473"/>
    </source>
</evidence>
<evidence type="ECO:0000256" key="1">
    <source>
        <dbReference type="ARBA" id="ARBA00004123"/>
    </source>
</evidence>
<sequence>MPPGRRRGGNRVKNLEQLKPGDLVLAKVKGYPAWPAKISRPEEFDRSPDPRKYFVQFFGTSEIAFVLPADIQVFTDESKGKLTARCQGKTVKYFTSAVEEICEAFEELNKKHSGESGQDIVRNSAALSSPSVSGFEDSKHLREHHEPSHYNGKDENDCSNNELHGMEFGSKSQEENVSSDLTLGGPGSLLKRNKTSSEGVQVPKKEKLAVSESAFHTCSGKEKLMCANSDVSKRNDPETLPKTDTIEPLPKIYSHDGLEDSSDSKDENESQEKNAGNVLKVLEIDHQTTKVTGEDSRRVTSRDTDMINSKTSKSLKISEEHSFEKEKKHSDLHKEAADVSEEHGYKGSMSSGESTVKIFQVRNKKRTLDGSKDSCPAKRSKMVEENSDKWKNSRHNDLSNIDSRSKGGKVVKIEKSGISMKTENQLTSEMKMHRGGMPITCNEAVLSMTKGSEVMDAVANTATKATASTIQPGSWFVKDGTIDRSLSTHIRYRRRSRRLNDVKVEEGQKTPFHKDSTSNLVLAHSGISVSEKKFHSVMEGNKDSPSGYAVAEKPDLIRDEKPSDDMTLPVKMVEKYKERRVEKSESLQASQSPKKKEYQKSSFGDSRPPIVSPKTPVAVDDAMKSIDQTFIKSDIKPLGSYSGKKSQNHPSKLSNHQTERLSSSRSQATPEKTKASSKSVSIKAASKFNMHTTVLTGNKVNNKHPGGRNSQKDVLGHKRSEASKEEKVASYSESVFTDTTKSMKHLIAAAQAKRREAQSRCLPPVNAIPVISTPNALLGRSPSPATPIPFSSTNSAQRDIKETYASMPFDSPSAAPWELSSTNKVEIEECEHRTSPDQRPLGVSLSGGTEAAVARDAFEGMIETLSRTKDSIGRATRLAIECAKYGIVGEIVELLIQKLETEPSFHRRVDLFFLVDSITQCSHTQKGIAGSSYIPTIQEALPRLLAAAAPPGSGARENRRQCLKVLRLWLERKIMPESLLRRYIDDIEVPIVDVNAGFFPRRPSRAERSVDDPIREMDGMHVDEYGSNTTFQLPGLLSTHVFEDEEDHPITLCRDSGNEMPVGVGSTLEELDTCALTPSDRHHHVLKVVDGELEMEDDPLSKDEKGIMRNDYQKVELKYQESSISLEATSINPDELPLLPTAPPPPLDSPPPPPPPPPLSPSPPSPPPPPPPSSPLPPPPPPPPPLPISGQTSLPSVPILPTVSPSPPSLFYPPVQEELRTQNGNKLVDMAGNAAMQGQETALNSEVVLQQHPSSVANRMSNTQCLSNFTSSRQFEYGHNELYLAPQNSHHIHQFQQGNSSFHQRPYNSHPPSQTPSTYPLPTAQMPTGHFPHVTPLSQQPVLQSHNLYTLTSVPNGQRQLMSDEQRKVHSSDFSPDNQHAAWVSGARPSCSGAPIVQDGFMRSTRERPLSNPMGFQLPVHNPRPSGGSASGCAMVFAKCYQAGQMFLVLIVGDQAKFYPKVSENLRPKAAVNGLHPYKKLTLH</sequence>
<keyword evidence="2" id="KW-0217">Developmental protein</keyword>
<feature type="compositionally biased region" description="Basic and acidic residues" evidence="8">
    <location>
        <begin position="136"/>
        <end position="156"/>
    </location>
</feature>
<feature type="region of interest" description="Disordered" evidence="8">
    <location>
        <begin position="369"/>
        <end position="409"/>
    </location>
</feature>
<dbReference type="PROSITE" id="PS51391">
    <property type="entry name" value="CID"/>
    <property type="match status" value="1"/>
</dbReference>
<feature type="compositionally biased region" description="Basic and acidic residues" evidence="8">
    <location>
        <begin position="369"/>
        <end position="397"/>
    </location>
</feature>
<feature type="region of interest" description="Disordered" evidence="8">
    <location>
        <begin position="125"/>
        <end position="205"/>
    </location>
</feature>
<feature type="region of interest" description="Disordered" evidence="8">
    <location>
        <begin position="1295"/>
        <end position="1316"/>
    </location>
</feature>
<protein>
    <submittedName>
        <fullName evidence="11">RPR</fullName>
    </submittedName>
</protein>
<dbReference type="Pfam" id="PF04818">
    <property type="entry name" value="CID"/>
    <property type="match status" value="1"/>
</dbReference>
<dbReference type="Pfam" id="PF00855">
    <property type="entry name" value="PWWP"/>
    <property type="match status" value="1"/>
</dbReference>
<evidence type="ECO:0000256" key="4">
    <source>
        <dbReference type="ARBA" id="ARBA00023015"/>
    </source>
</evidence>
<dbReference type="PANTHER" id="PTHR12550">
    <property type="entry name" value="HEPATOMA-DERIVED GROWTH FACTOR-RELATED"/>
    <property type="match status" value="1"/>
</dbReference>
<feature type="compositionally biased region" description="Polar residues" evidence="8">
    <location>
        <begin position="689"/>
        <end position="700"/>
    </location>
</feature>
<feature type="compositionally biased region" description="Basic and acidic residues" evidence="8">
    <location>
        <begin position="552"/>
        <end position="564"/>
    </location>
</feature>
<evidence type="ECO:0000259" key="10">
    <source>
        <dbReference type="PROSITE" id="PS51391"/>
    </source>
</evidence>
<feature type="region of interest" description="Disordered" evidence="8">
    <location>
        <begin position="536"/>
        <end position="619"/>
    </location>
</feature>
<evidence type="ECO:0000256" key="3">
    <source>
        <dbReference type="ARBA" id="ARBA00022664"/>
    </source>
</evidence>
<keyword evidence="6" id="KW-0804">Transcription</keyword>
<feature type="compositionally biased region" description="Basic and acidic residues" evidence="8">
    <location>
        <begin position="710"/>
        <end position="728"/>
    </location>
</feature>
<keyword evidence="4" id="KW-0805">Transcription regulation</keyword>
<dbReference type="PANTHER" id="PTHR12550:SF70">
    <property type="entry name" value="JIL-1 ANCHORING AND STABILIZING PROTEIN, ISOFORM A"/>
    <property type="match status" value="1"/>
</dbReference>
<feature type="region of interest" description="Disordered" evidence="8">
    <location>
        <begin position="1131"/>
        <end position="1201"/>
    </location>
</feature>
<evidence type="ECO:0000313" key="11">
    <source>
        <dbReference type="EMBL" id="URE24216.1"/>
    </source>
</evidence>
<feature type="domain" description="CID" evidence="10">
    <location>
        <begin position="850"/>
        <end position="991"/>
    </location>
</feature>
<comment type="subcellular location">
    <subcellularLocation>
        <location evidence="1">Nucleus</location>
    </subcellularLocation>
</comment>
<dbReference type="GO" id="GO:0005634">
    <property type="term" value="C:nucleus"/>
    <property type="evidence" value="ECO:0007669"/>
    <property type="project" value="UniProtKB-SubCell"/>
</dbReference>
<dbReference type="SUPFAM" id="SSF63748">
    <property type="entry name" value="Tudor/PWWP/MBT"/>
    <property type="match status" value="1"/>
</dbReference>
<feature type="non-terminal residue" evidence="11">
    <location>
        <position position="1484"/>
    </location>
</feature>
<evidence type="ECO:0000256" key="6">
    <source>
        <dbReference type="ARBA" id="ARBA00023163"/>
    </source>
</evidence>
<feature type="compositionally biased region" description="Low complexity" evidence="8">
    <location>
        <begin position="676"/>
        <end position="687"/>
    </location>
</feature>
<keyword evidence="5" id="KW-0287">Flowering</keyword>
<feature type="compositionally biased region" description="Pro residues" evidence="8">
    <location>
        <begin position="1140"/>
        <end position="1187"/>
    </location>
</feature>
<name>A0A9E7KNY8_9LILI</name>
<accession>A0A9E7KNY8</accession>
<feature type="compositionally biased region" description="Basic and acidic residues" evidence="8">
    <location>
        <begin position="282"/>
        <end position="305"/>
    </location>
</feature>
<feature type="compositionally biased region" description="Basic and acidic residues" evidence="8">
    <location>
        <begin position="253"/>
        <end position="272"/>
    </location>
</feature>
<reference evidence="11" key="1">
    <citation type="submission" date="2022-05" db="EMBL/GenBank/DDBJ databases">
        <title>The Musa troglodytarum L. genome provides insights into the mechanism of non-climacteric behaviour and enrichment of carotenoids.</title>
        <authorList>
            <person name="Wang J."/>
        </authorList>
    </citation>
    <scope>NUCLEOTIDE SEQUENCE</scope>
    <source>
        <tissue evidence="11">Leaf</tissue>
    </source>
</reference>
<keyword evidence="7" id="KW-0539">Nucleus</keyword>
<feature type="compositionally biased region" description="Polar residues" evidence="8">
    <location>
        <begin position="643"/>
        <end position="670"/>
    </location>
</feature>
<evidence type="ECO:0000256" key="5">
    <source>
        <dbReference type="ARBA" id="ARBA00023089"/>
    </source>
</evidence>
<evidence type="ECO:0000313" key="12">
    <source>
        <dbReference type="Proteomes" id="UP001055439"/>
    </source>
</evidence>
<keyword evidence="3" id="KW-0507">mRNA processing</keyword>